<gene>
    <name evidence="1" type="ORF">EX30DRAFT_255633</name>
</gene>
<name>A0A4V3SHI8_9PEZI</name>
<protein>
    <submittedName>
        <fullName evidence="1">Uncharacterized protein</fullName>
    </submittedName>
</protein>
<dbReference type="EMBL" id="ML220181">
    <property type="protein sequence ID" value="TGZ76384.1"/>
    <property type="molecule type" value="Genomic_DNA"/>
</dbReference>
<sequence>MALAAKSCACILGHDARCAGFVDVQLYSVLYSFTNSSTISLPAFKLWMTRECGRDGEDGDEFDGSWIDTNGNIEDGQLAVNVKTGPPKPPIQVRAPH</sequence>
<reference evidence="1 2" key="1">
    <citation type="submission" date="2019-04" db="EMBL/GenBank/DDBJ databases">
        <title>Comparative genomics and transcriptomics to analyze fruiting body development in filamentous ascomycetes.</title>
        <authorList>
            <consortium name="DOE Joint Genome Institute"/>
            <person name="Lutkenhaus R."/>
            <person name="Traeger S."/>
            <person name="Breuer J."/>
            <person name="Kuo A."/>
            <person name="Lipzen A."/>
            <person name="Pangilinan J."/>
            <person name="Dilworth D."/>
            <person name="Sandor L."/>
            <person name="Poggeler S."/>
            <person name="Barry K."/>
            <person name="Grigoriev I.V."/>
            <person name="Nowrousian M."/>
        </authorList>
    </citation>
    <scope>NUCLEOTIDE SEQUENCE [LARGE SCALE GENOMIC DNA]</scope>
    <source>
        <strain evidence="1 2">CBS 389.68</strain>
    </source>
</reference>
<evidence type="ECO:0000313" key="1">
    <source>
        <dbReference type="EMBL" id="TGZ76384.1"/>
    </source>
</evidence>
<evidence type="ECO:0000313" key="2">
    <source>
        <dbReference type="Proteomes" id="UP000298138"/>
    </source>
</evidence>
<dbReference type="Proteomes" id="UP000298138">
    <property type="component" value="Unassembled WGS sequence"/>
</dbReference>
<dbReference type="InParanoid" id="A0A4V3SHI8"/>
<accession>A0A4V3SHI8</accession>
<proteinExistence type="predicted"/>
<organism evidence="1 2">
    <name type="scientific">Ascodesmis nigricans</name>
    <dbReference type="NCBI Taxonomy" id="341454"/>
    <lineage>
        <taxon>Eukaryota</taxon>
        <taxon>Fungi</taxon>
        <taxon>Dikarya</taxon>
        <taxon>Ascomycota</taxon>
        <taxon>Pezizomycotina</taxon>
        <taxon>Pezizomycetes</taxon>
        <taxon>Pezizales</taxon>
        <taxon>Ascodesmidaceae</taxon>
        <taxon>Ascodesmis</taxon>
    </lineage>
</organism>
<keyword evidence="2" id="KW-1185">Reference proteome</keyword>
<dbReference type="AlphaFoldDB" id="A0A4V3SHI8"/>